<dbReference type="PRINTS" id="PR01705">
    <property type="entry name" value="TSP1REPEAT"/>
</dbReference>
<sequence length="882" mass="99555">MIRVVDVYQYTVRRVVGVYQYTVRRVVGVYQYTVRRVVGVYQYTVKKVVGVYQYTVRRVVCVYQYTVRRVVGVYQYTVRRVVGVYQYTVRKVVGVYQYTVRRVVGVYQYTVIRVVGVYQYTVKKVVGVYQYTVRRVVCVYQYTVRRVVGVYQYTVRRVVGVYPVYCEKGCRCISVYCEKGCTCISVYCEKGCRCISVYCEKGEWNSWGLWETCTHSCDGGIKVRWRSCGDTSNCPDEERVDSEPCNTHACPVNGGWSDWSSWSDCSATCGGEGNQTRSRRCSNPAPSAGGTECLGDVIESMSCNEEPCPVNGDWSVWSEWTRCNTACRQYRYRTCNNPVPAHGGVLCFGKDTEELECLITECPGWNHGVGRIWFEYQQCGFLERFTPRGGTVASGKVDGQWGAWTTLSCSTDCLGHKIRTCDHPQPLRGGADCDGNNEVLGAPCTGFNCVTNGNVGPQEEKQDNTDSPDFVAILAGVFGTAGLITFSLCLGLYIRRYQLRGQRDRAVEERERSVVYQEAIELSVIPTGKVSGVSAVELRKQRELKAKLKSKKRYGEKTPLMTAPGSVSRKRGGAFEVSRDRVVLVKPLSDGKYGQVWTAKVWGIYGNDGETMVAARVLRKDTPQHVIHGLLHQLMLLSQIDTHPNIATMIGCCTTSEPYYFMTEYVKNGDLQSFLENNYPGDTSNQKTLKSRDLITMALQIARGMAYLANKRVIHGNLTTSNVLLDDDMVCKLTNIGRVENPVTQAPMKTDDNLRWMSPETIRTARYTTYSDVWSFGIVLWEIVNFGATPYPGDSNSKVIARVERGEVMVKPKHCSQELYYVMTRCWNDSPTRRPTFNDLMRTLDDMTNDIENTNYITVEDFVKDESSGIDSQSKCIPSVDV</sequence>
<dbReference type="PROSITE" id="PS50011">
    <property type="entry name" value="PROTEIN_KINASE_DOM"/>
    <property type="match status" value="1"/>
</dbReference>
<dbReference type="PROSITE" id="PS50092">
    <property type="entry name" value="TSP1"/>
    <property type="match status" value="3"/>
</dbReference>
<dbReference type="InterPro" id="IPR050122">
    <property type="entry name" value="RTK"/>
</dbReference>
<evidence type="ECO:0000256" key="1">
    <source>
        <dbReference type="SAM" id="Phobius"/>
    </source>
</evidence>
<feature type="transmembrane region" description="Helical" evidence="1">
    <location>
        <begin position="470"/>
        <end position="494"/>
    </location>
</feature>
<evidence type="ECO:0000259" key="2">
    <source>
        <dbReference type="PROSITE" id="PS50011"/>
    </source>
</evidence>
<proteinExistence type="predicted"/>
<evidence type="ECO:0000313" key="3">
    <source>
        <dbReference type="Proteomes" id="UP000694865"/>
    </source>
</evidence>
<dbReference type="Proteomes" id="UP000694865">
    <property type="component" value="Unplaced"/>
</dbReference>
<dbReference type="SUPFAM" id="SSF56112">
    <property type="entry name" value="Protein kinase-like (PK-like)"/>
    <property type="match status" value="1"/>
</dbReference>
<keyword evidence="1" id="KW-0472">Membrane</keyword>
<feature type="domain" description="Protein kinase" evidence="2">
    <location>
        <begin position="582"/>
        <end position="848"/>
    </location>
</feature>
<dbReference type="InterPro" id="IPR036383">
    <property type="entry name" value="TSP1_rpt_sf"/>
</dbReference>
<evidence type="ECO:0000313" key="4">
    <source>
        <dbReference type="RefSeq" id="XP_002737794.2"/>
    </source>
</evidence>
<dbReference type="CDD" id="cd00192">
    <property type="entry name" value="PTKc"/>
    <property type="match status" value="1"/>
</dbReference>
<dbReference type="Gene3D" id="2.20.100.10">
    <property type="entry name" value="Thrombospondin type-1 (TSP1) repeat"/>
    <property type="match status" value="3"/>
</dbReference>
<reference evidence="4" key="1">
    <citation type="submission" date="2025-08" db="UniProtKB">
        <authorList>
            <consortium name="RefSeq"/>
        </authorList>
    </citation>
    <scope>IDENTIFICATION</scope>
    <source>
        <tissue evidence="4">Testes</tissue>
    </source>
</reference>
<keyword evidence="1" id="KW-0812">Transmembrane</keyword>
<name>A0ABM0GUS4_SACKO</name>
<dbReference type="InterPro" id="IPR001245">
    <property type="entry name" value="Ser-Thr/Tyr_kinase_cat_dom"/>
</dbReference>
<dbReference type="SUPFAM" id="SSF82895">
    <property type="entry name" value="TSP-1 type 1 repeat"/>
    <property type="match status" value="3"/>
</dbReference>
<dbReference type="PRINTS" id="PR00109">
    <property type="entry name" value="TYRKINASE"/>
</dbReference>
<dbReference type="RefSeq" id="XP_002737794.2">
    <property type="nucleotide sequence ID" value="XM_002737748.3"/>
</dbReference>
<dbReference type="InterPro" id="IPR011009">
    <property type="entry name" value="Kinase-like_dom_sf"/>
</dbReference>
<dbReference type="Gene3D" id="3.30.200.20">
    <property type="entry name" value="Phosphorylase Kinase, domain 1"/>
    <property type="match status" value="1"/>
</dbReference>
<dbReference type="Pfam" id="PF00090">
    <property type="entry name" value="TSP_1"/>
    <property type="match status" value="3"/>
</dbReference>
<dbReference type="SMART" id="SM00209">
    <property type="entry name" value="TSP1"/>
    <property type="match status" value="4"/>
</dbReference>
<dbReference type="Pfam" id="PF07714">
    <property type="entry name" value="PK_Tyr_Ser-Thr"/>
    <property type="match status" value="1"/>
</dbReference>
<dbReference type="PANTHER" id="PTHR24416:SF621">
    <property type="entry name" value="TYROSINE KINASE RECEPTOR CAD96CA"/>
    <property type="match status" value="1"/>
</dbReference>
<protein>
    <submittedName>
        <fullName evidence="4">Uncharacterized protein LOC100366522</fullName>
    </submittedName>
</protein>
<dbReference type="PANTHER" id="PTHR24416">
    <property type="entry name" value="TYROSINE-PROTEIN KINASE RECEPTOR"/>
    <property type="match status" value="1"/>
</dbReference>
<organism evidence="3 4">
    <name type="scientific">Saccoglossus kowalevskii</name>
    <name type="common">Acorn worm</name>
    <dbReference type="NCBI Taxonomy" id="10224"/>
    <lineage>
        <taxon>Eukaryota</taxon>
        <taxon>Metazoa</taxon>
        <taxon>Hemichordata</taxon>
        <taxon>Enteropneusta</taxon>
        <taxon>Harrimaniidae</taxon>
        <taxon>Saccoglossus</taxon>
    </lineage>
</organism>
<dbReference type="Gene3D" id="1.10.510.10">
    <property type="entry name" value="Transferase(Phosphotransferase) domain 1"/>
    <property type="match status" value="1"/>
</dbReference>
<dbReference type="InterPro" id="IPR000884">
    <property type="entry name" value="TSP1_rpt"/>
</dbReference>
<gene>
    <name evidence="4" type="primary">LOC100366522</name>
</gene>
<accession>A0ABM0GUS4</accession>
<dbReference type="GeneID" id="100366522"/>
<dbReference type="InterPro" id="IPR000719">
    <property type="entry name" value="Prot_kinase_dom"/>
</dbReference>
<keyword evidence="1" id="KW-1133">Transmembrane helix</keyword>
<keyword evidence="3" id="KW-1185">Reference proteome</keyword>